<dbReference type="KEGG" id="sgu:SGLAU_04165"/>
<name>A0A089X721_STRGA</name>
<sequence>MDGAWTCESCGRDAPESAQQCRWCGAWLAPYNTGEPPRRPWWRLPRSLPQAAGQQRTWLGHSTDRRTWRGHRDTVTLDRAPSPLPEQQPPLTLVYAGRGTIEGVARNVEMRTEFTRSAWTTSTTVVCNFRAQIQDRHSGEQLRLVAVEMRGDSFEGTVAEGDWVRATGEFRRGTLRVRRLRNLTTGAEVSVGRTNWTAISVILVLFLVYMIYLFGFVGR</sequence>
<organism evidence="2 3">
    <name type="scientific">Streptomyces glaucescens</name>
    <dbReference type="NCBI Taxonomy" id="1907"/>
    <lineage>
        <taxon>Bacteria</taxon>
        <taxon>Bacillati</taxon>
        <taxon>Actinomycetota</taxon>
        <taxon>Actinomycetes</taxon>
        <taxon>Kitasatosporales</taxon>
        <taxon>Streptomycetaceae</taxon>
        <taxon>Streptomyces</taxon>
    </lineage>
</organism>
<dbReference type="HOGENOM" id="CLU_1260858_0_0_11"/>
<dbReference type="EMBL" id="CP009438">
    <property type="protein sequence ID" value="AIR96859.1"/>
    <property type="molecule type" value="Genomic_DNA"/>
</dbReference>
<protein>
    <submittedName>
        <fullName evidence="2">Putative membrane protein</fullName>
    </submittedName>
</protein>
<evidence type="ECO:0000256" key="1">
    <source>
        <dbReference type="SAM" id="Phobius"/>
    </source>
</evidence>
<keyword evidence="1" id="KW-1133">Transmembrane helix</keyword>
<dbReference type="OrthoDB" id="4330194at2"/>
<dbReference type="AlphaFoldDB" id="A0A089X721"/>
<dbReference type="STRING" id="1907.SGLAU_04165"/>
<dbReference type="RefSeq" id="WP_159072759.1">
    <property type="nucleotide sequence ID" value="NZ_CP009438.1"/>
</dbReference>
<dbReference type="eggNOG" id="ENOG5031WYR">
    <property type="taxonomic scope" value="Bacteria"/>
</dbReference>
<evidence type="ECO:0000313" key="3">
    <source>
        <dbReference type="Proteomes" id="UP000029482"/>
    </source>
</evidence>
<gene>
    <name evidence="2" type="ORF">SGLAU_04165</name>
</gene>
<keyword evidence="3" id="KW-1185">Reference proteome</keyword>
<keyword evidence="1" id="KW-0812">Transmembrane</keyword>
<reference evidence="3" key="1">
    <citation type="journal article" date="2015" name="J. Biotechnol.">
        <title>Complete genome sequence of the actinobacterium Streptomyces glaucescens GLA.O (DSM 40922) consisting of a linear chromosome and one linear plasmid.</title>
        <authorList>
            <person name="Ortseifen V."/>
            <person name="Winkler A."/>
            <person name="Albersmeier A."/>
            <person name="Wendler S."/>
            <person name="Puhler A."/>
            <person name="Kalinowski J."/>
            <person name="Ruckert C."/>
        </authorList>
    </citation>
    <scope>NUCLEOTIDE SEQUENCE [LARGE SCALE GENOMIC DNA]</scope>
    <source>
        <strain evidence="3">DSM 40922 / GLA O</strain>
    </source>
</reference>
<keyword evidence="1" id="KW-0472">Membrane</keyword>
<dbReference type="Proteomes" id="UP000029482">
    <property type="component" value="Chromosome"/>
</dbReference>
<feature type="transmembrane region" description="Helical" evidence="1">
    <location>
        <begin position="196"/>
        <end position="217"/>
    </location>
</feature>
<evidence type="ECO:0000313" key="2">
    <source>
        <dbReference type="EMBL" id="AIR96859.1"/>
    </source>
</evidence>
<proteinExistence type="predicted"/>
<accession>A0A089X721</accession>